<dbReference type="PRINTS" id="PR00461">
    <property type="entry name" value="PLPEROXIDASE"/>
</dbReference>
<keyword evidence="21" id="KW-1185">Reference proteome</keyword>
<evidence type="ECO:0000313" key="20">
    <source>
        <dbReference type="EMBL" id="KAJ0184921.1"/>
    </source>
</evidence>
<sequence>MCLALTPITIKDVIPIPTLHLNHYPQIFVAMEAQYSNNKTPILFVIILATSAIGQGTRVGFYRTTCPRAEIIVQSVVQSFVNSNTTIAPGLLRMFFHDCFVRGCDASILLDGSYGEKTAPPNNRLRGFEVIDAAKSQLETICPGVVSCADILALAARDSVVQSGGFWWEVRTGRRDGLVSRKSDATNLPGRKDSIEVQIKKFAEKGLNIQDLVTLTGKLSTKHTTTVYGHNITNGTDLVIKKSMDVFMGFHDHPGGHTIGTAACELFCYRLYNFNSTNGPDPAINQTFLPHLRSLCPEGGDDANRVDLDTGSVHKFDISYYENLKNGRGILESDSQLWNDPRTQRFVEWFLGGSREQQSKFSVEFGKSMVRLGDVGVKTGDEGEIRRVCYAIN</sequence>
<keyword evidence="7" id="KW-0732">Signal</keyword>
<dbReference type="GO" id="GO:0050832">
    <property type="term" value="P:defense response to fungus"/>
    <property type="evidence" value="ECO:0007669"/>
    <property type="project" value="UniProtKB-ARBA"/>
</dbReference>
<accession>A0A9R1UD33</accession>
<dbReference type="PROSITE" id="PS00436">
    <property type="entry name" value="PEROXIDASE_2"/>
    <property type="match status" value="1"/>
</dbReference>
<feature type="binding site" evidence="14">
    <location>
        <position position="189"/>
    </location>
    <ligand>
        <name>substrate</name>
    </ligand>
</feature>
<dbReference type="GO" id="GO:0005576">
    <property type="term" value="C:extracellular region"/>
    <property type="evidence" value="ECO:0007669"/>
    <property type="project" value="UniProtKB-SubCell"/>
</dbReference>
<name>A0A9R1UD33_LACSA</name>
<evidence type="ECO:0000256" key="15">
    <source>
        <dbReference type="PIRSR" id="PIRSR600823-3"/>
    </source>
</evidence>
<evidence type="ECO:0000256" key="10">
    <source>
        <dbReference type="ARBA" id="ARBA00023004"/>
    </source>
</evidence>
<feature type="disulfide bond" evidence="17">
    <location>
        <begin position="66"/>
        <end position="142"/>
    </location>
</feature>
<evidence type="ECO:0000256" key="12">
    <source>
        <dbReference type="ARBA" id="ARBA00023324"/>
    </source>
</evidence>
<dbReference type="EMBL" id="NBSK02000009">
    <property type="protein sequence ID" value="KAJ0184921.1"/>
    <property type="molecule type" value="Genomic_DNA"/>
</dbReference>
<feature type="domain" description="Plant heme peroxidase family profile" evidence="19">
    <location>
        <begin position="56"/>
        <end position="393"/>
    </location>
</feature>
<dbReference type="GO" id="GO:0042744">
    <property type="term" value="P:hydrogen peroxide catabolic process"/>
    <property type="evidence" value="ECO:0007669"/>
    <property type="project" value="UniProtKB-KW"/>
</dbReference>
<keyword evidence="11 17" id="KW-1015">Disulfide bond</keyword>
<keyword evidence="8 15" id="KW-0106">Calcium</keyword>
<evidence type="ECO:0000256" key="8">
    <source>
        <dbReference type="ARBA" id="ARBA00022837"/>
    </source>
</evidence>
<dbReference type="GO" id="GO:0020037">
    <property type="term" value="F:heme binding"/>
    <property type="evidence" value="ECO:0007669"/>
    <property type="project" value="UniProtKB-UniRule"/>
</dbReference>
<dbReference type="Pfam" id="PF00141">
    <property type="entry name" value="peroxidase"/>
    <property type="match status" value="1"/>
</dbReference>
<evidence type="ECO:0000259" key="19">
    <source>
        <dbReference type="PROSITE" id="PS50873"/>
    </source>
</evidence>
<feature type="binding site" evidence="15">
    <location>
        <position position="317"/>
    </location>
    <ligand>
        <name>Ca(2+)</name>
        <dbReference type="ChEBI" id="CHEBI:29108"/>
        <label>2</label>
    </ligand>
</feature>
<feature type="binding site" evidence="15">
    <location>
        <position position="105"/>
    </location>
    <ligand>
        <name>Ca(2+)</name>
        <dbReference type="ChEBI" id="CHEBI:29108"/>
        <label>1</label>
    </ligand>
</feature>
<keyword evidence="4 18" id="KW-0575">Peroxidase</keyword>
<proteinExistence type="inferred from homology"/>
<evidence type="ECO:0000256" key="3">
    <source>
        <dbReference type="ARBA" id="ARBA00022525"/>
    </source>
</evidence>
<dbReference type="PROSITE" id="PS50873">
    <property type="entry name" value="PEROXIDASE_4"/>
    <property type="match status" value="1"/>
</dbReference>
<evidence type="ECO:0000256" key="1">
    <source>
        <dbReference type="ARBA" id="ARBA00000189"/>
    </source>
</evidence>
<reference evidence="20 21" key="1">
    <citation type="journal article" date="2017" name="Nat. Commun.">
        <title>Genome assembly with in vitro proximity ligation data and whole-genome triplication in lettuce.</title>
        <authorList>
            <person name="Reyes-Chin-Wo S."/>
            <person name="Wang Z."/>
            <person name="Yang X."/>
            <person name="Kozik A."/>
            <person name="Arikit S."/>
            <person name="Song C."/>
            <person name="Xia L."/>
            <person name="Froenicke L."/>
            <person name="Lavelle D.O."/>
            <person name="Truco M.J."/>
            <person name="Xia R."/>
            <person name="Zhu S."/>
            <person name="Xu C."/>
            <person name="Xu H."/>
            <person name="Xu X."/>
            <person name="Cox K."/>
            <person name="Korf I."/>
            <person name="Meyers B.C."/>
            <person name="Michelmore R.W."/>
        </authorList>
    </citation>
    <scope>NUCLEOTIDE SEQUENCE [LARGE SCALE GENOMIC DNA]</scope>
    <source>
        <strain evidence="21">cv. Salinas</strain>
        <tissue evidence="20">Seedlings</tissue>
    </source>
</reference>
<feature type="binding site" evidence="15">
    <location>
        <position position="103"/>
    </location>
    <ligand>
        <name>Ca(2+)</name>
        <dbReference type="ChEBI" id="CHEBI:29108"/>
        <label>1</label>
    </ligand>
</feature>
<evidence type="ECO:0000256" key="9">
    <source>
        <dbReference type="ARBA" id="ARBA00023002"/>
    </source>
</evidence>
<dbReference type="PANTHER" id="PTHR31235">
    <property type="entry name" value="PEROXIDASE 25-RELATED"/>
    <property type="match status" value="1"/>
</dbReference>
<feature type="binding site" description="axial binding residue" evidence="15">
    <location>
        <position position="257"/>
    </location>
    <ligand>
        <name>heme b</name>
        <dbReference type="ChEBI" id="CHEBI:60344"/>
    </ligand>
    <ligandPart>
        <name>Fe</name>
        <dbReference type="ChEBI" id="CHEBI:18248"/>
    </ligandPart>
</feature>
<keyword evidence="3 18" id="KW-0964">Secreted</keyword>
<keyword evidence="10 15" id="KW-0408">Iron</keyword>
<dbReference type="Gene3D" id="1.10.420.10">
    <property type="entry name" value="Peroxidase, domain 2"/>
    <property type="match status" value="1"/>
</dbReference>
<evidence type="ECO:0000256" key="14">
    <source>
        <dbReference type="PIRSR" id="PIRSR600823-2"/>
    </source>
</evidence>
<feature type="active site" description="Proton acceptor" evidence="13">
    <location>
        <position position="97"/>
    </location>
</feature>
<feature type="disulfide bond" evidence="17">
    <location>
        <begin position="148"/>
        <end position="389"/>
    </location>
</feature>
<evidence type="ECO:0000256" key="17">
    <source>
        <dbReference type="PIRSR" id="PIRSR600823-5"/>
    </source>
</evidence>
<comment type="catalytic activity">
    <reaction evidence="1 18">
        <text>2 a phenolic donor + H2O2 = 2 a phenolic radical donor + 2 H2O</text>
        <dbReference type="Rhea" id="RHEA:56136"/>
        <dbReference type="ChEBI" id="CHEBI:15377"/>
        <dbReference type="ChEBI" id="CHEBI:16240"/>
        <dbReference type="ChEBI" id="CHEBI:139520"/>
        <dbReference type="ChEBI" id="CHEBI:139521"/>
        <dbReference type="EC" id="1.11.1.7"/>
    </reaction>
</comment>
<dbReference type="EC" id="1.11.1.7" evidence="2 18"/>
<feature type="disulfide bond" evidence="17">
    <location>
        <begin position="264"/>
        <end position="296"/>
    </location>
</feature>
<comment type="similarity">
    <text evidence="18">Belongs to the peroxidase family. Classical plant (class III) peroxidase subfamily.</text>
</comment>
<feature type="binding site" evidence="15">
    <location>
        <position position="116"/>
    </location>
    <ligand>
        <name>Ca(2+)</name>
        <dbReference type="ChEBI" id="CHEBI:29108"/>
        <label>1</label>
    </ligand>
</feature>
<dbReference type="AlphaFoldDB" id="A0A9R1UD33"/>
<evidence type="ECO:0000256" key="16">
    <source>
        <dbReference type="PIRSR" id="PIRSR600823-4"/>
    </source>
</evidence>
<evidence type="ECO:0000256" key="4">
    <source>
        <dbReference type="ARBA" id="ARBA00022559"/>
    </source>
</evidence>
<keyword evidence="6 15" id="KW-0479">Metal-binding</keyword>
<evidence type="ECO:0000313" key="21">
    <source>
        <dbReference type="Proteomes" id="UP000235145"/>
    </source>
</evidence>
<comment type="cofactor">
    <cofactor evidence="15 18">
        <name>Ca(2+)</name>
        <dbReference type="ChEBI" id="CHEBI:29108"/>
    </cofactor>
    <text evidence="15 18">Binds 2 calcium ions per subunit.</text>
</comment>
<dbReference type="GO" id="GO:0140825">
    <property type="term" value="F:lactoperoxidase activity"/>
    <property type="evidence" value="ECO:0007669"/>
    <property type="project" value="UniProtKB-EC"/>
</dbReference>
<feature type="binding site" evidence="15">
    <location>
        <position position="101"/>
    </location>
    <ligand>
        <name>Ca(2+)</name>
        <dbReference type="ChEBI" id="CHEBI:29108"/>
        <label>1</label>
    </ligand>
</feature>
<dbReference type="Gene3D" id="1.10.520.10">
    <property type="match status" value="1"/>
</dbReference>
<keyword evidence="9 18" id="KW-0560">Oxidoreductase</keyword>
<keyword evidence="12 18" id="KW-0376">Hydrogen peroxide</keyword>
<evidence type="ECO:0000256" key="11">
    <source>
        <dbReference type="ARBA" id="ARBA00023157"/>
    </source>
</evidence>
<dbReference type="InterPro" id="IPR033905">
    <property type="entry name" value="Secretory_peroxidase"/>
</dbReference>
<comment type="subcellular location">
    <subcellularLocation>
        <location evidence="18">Secreted</location>
    </subcellularLocation>
</comment>
<keyword evidence="5 18" id="KW-0349">Heme</keyword>
<dbReference type="InterPro" id="IPR000823">
    <property type="entry name" value="Peroxidase_pln"/>
</dbReference>
<organism evidence="20 21">
    <name type="scientific">Lactuca sativa</name>
    <name type="common">Garden lettuce</name>
    <dbReference type="NCBI Taxonomy" id="4236"/>
    <lineage>
        <taxon>Eukaryota</taxon>
        <taxon>Viridiplantae</taxon>
        <taxon>Streptophyta</taxon>
        <taxon>Embryophyta</taxon>
        <taxon>Tracheophyta</taxon>
        <taxon>Spermatophyta</taxon>
        <taxon>Magnoliopsida</taxon>
        <taxon>eudicotyledons</taxon>
        <taxon>Gunneridae</taxon>
        <taxon>Pentapetalae</taxon>
        <taxon>asterids</taxon>
        <taxon>campanulids</taxon>
        <taxon>Asterales</taxon>
        <taxon>Asteraceae</taxon>
        <taxon>Cichorioideae</taxon>
        <taxon>Cichorieae</taxon>
        <taxon>Lactucinae</taxon>
        <taxon>Lactuca</taxon>
    </lineage>
</organism>
<comment type="caution">
    <text evidence="20">The sequence shown here is derived from an EMBL/GenBank/DDBJ whole genome shotgun (WGS) entry which is preliminary data.</text>
</comment>
<dbReference type="FunFam" id="1.10.420.10:FF:000010">
    <property type="entry name" value="Peroxidase"/>
    <property type="match status" value="1"/>
</dbReference>
<dbReference type="FunFam" id="1.10.520.10:FF:000001">
    <property type="entry name" value="Peroxidase"/>
    <property type="match status" value="1"/>
</dbReference>
<feature type="binding site" evidence="15">
    <location>
        <position position="107"/>
    </location>
    <ligand>
        <name>Ca(2+)</name>
        <dbReference type="ChEBI" id="CHEBI:29108"/>
        <label>1</label>
    </ligand>
</feature>
<comment type="function">
    <text evidence="18">Removal of H(2)O(2), oxidation of toxic reductants, biosynthesis and degradation of lignin, suberization, auxin catabolism, response to environmental stresses such as wounding, pathogen attack and oxidative stress.</text>
</comment>
<evidence type="ECO:0000256" key="13">
    <source>
        <dbReference type="PIRSR" id="PIRSR600823-1"/>
    </source>
</evidence>
<feature type="disulfide bond" evidence="17">
    <location>
        <begin position="99"/>
        <end position="104"/>
    </location>
</feature>
<protein>
    <recommendedName>
        <fullName evidence="2 18">Peroxidase</fullName>
        <ecNumber evidence="2 18">1.11.1.7</ecNumber>
    </recommendedName>
</protein>
<comment type="cofactor">
    <cofactor evidence="15 18">
        <name>heme b</name>
        <dbReference type="ChEBI" id="CHEBI:60344"/>
    </cofactor>
    <text evidence="15 18">Binds 1 heme b (iron(II)-protoporphyrin IX) group per subunit.</text>
</comment>
<evidence type="ECO:0000256" key="5">
    <source>
        <dbReference type="ARBA" id="ARBA00022617"/>
    </source>
</evidence>
<dbReference type="GO" id="GO:0006979">
    <property type="term" value="P:response to oxidative stress"/>
    <property type="evidence" value="ECO:0007669"/>
    <property type="project" value="UniProtKB-UniRule"/>
</dbReference>
<dbReference type="GO" id="GO:0004601">
    <property type="term" value="F:peroxidase activity"/>
    <property type="evidence" value="ECO:0000318"/>
    <property type="project" value="GO_Central"/>
</dbReference>
<dbReference type="GO" id="GO:0009505">
    <property type="term" value="C:plant-type cell wall"/>
    <property type="evidence" value="ECO:0000318"/>
    <property type="project" value="GO_Central"/>
</dbReference>
<evidence type="ECO:0000256" key="7">
    <source>
        <dbReference type="ARBA" id="ARBA00022729"/>
    </source>
</evidence>
<dbReference type="PRINTS" id="PR00458">
    <property type="entry name" value="PEROXIDASE"/>
</dbReference>
<dbReference type="InterPro" id="IPR002016">
    <property type="entry name" value="Haem_peroxidase"/>
</dbReference>
<feature type="binding site" evidence="15">
    <location>
        <position position="309"/>
    </location>
    <ligand>
        <name>Ca(2+)</name>
        <dbReference type="ChEBI" id="CHEBI:29108"/>
        <label>2</label>
    </ligand>
</feature>
<dbReference type="Proteomes" id="UP000235145">
    <property type="component" value="Unassembled WGS sequence"/>
</dbReference>
<evidence type="ECO:0000256" key="6">
    <source>
        <dbReference type="ARBA" id="ARBA00022723"/>
    </source>
</evidence>
<gene>
    <name evidence="20" type="ORF">LSAT_V11C900490020</name>
</gene>
<dbReference type="InterPro" id="IPR019794">
    <property type="entry name" value="Peroxidases_AS"/>
</dbReference>
<dbReference type="CDD" id="cd00693">
    <property type="entry name" value="secretory_peroxidase"/>
    <property type="match status" value="1"/>
</dbReference>
<dbReference type="InterPro" id="IPR010255">
    <property type="entry name" value="Haem_peroxidase_sf"/>
</dbReference>
<evidence type="ECO:0000256" key="2">
    <source>
        <dbReference type="ARBA" id="ARBA00012313"/>
    </source>
</evidence>
<evidence type="ECO:0000256" key="18">
    <source>
        <dbReference type="RuleBase" id="RU362060"/>
    </source>
</evidence>
<dbReference type="GO" id="GO:0046872">
    <property type="term" value="F:metal ion binding"/>
    <property type="evidence" value="ECO:0007669"/>
    <property type="project" value="UniProtKB-UniRule"/>
</dbReference>
<feature type="binding site" evidence="15">
    <location>
        <position position="258"/>
    </location>
    <ligand>
        <name>Ca(2+)</name>
        <dbReference type="ChEBI" id="CHEBI:29108"/>
        <label>2</label>
    </ligand>
</feature>
<dbReference type="GO" id="GO:0006950">
    <property type="term" value="P:response to stress"/>
    <property type="evidence" value="ECO:0000318"/>
    <property type="project" value="GO_Central"/>
</dbReference>
<feature type="site" description="Transition state stabilizer" evidence="16">
    <location>
        <position position="93"/>
    </location>
</feature>
<feature type="binding site" evidence="15">
    <location>
        <position position="98"/>
    </location>
    <ligand>
        <name>Ca(2+)</name>
        <dbReference type="ChEBI" id="CHEBI:29108"/>
        <label>1</label>
    </ligand>
</feature>
<dbReference type="SUPFAM" id="SSF48113">
    <property type="entry name" value="Heme-dependent peroxidases"/>
    <property type="match status" value="2"/>
</dbReference>